<dbReference type="WBParaSite" id="MBELARI_LOCUS976">
    <property type="protein sequence ID" value="MBELARI_LOCUS976"/>
    <property type="gene ID" value="MBELARI_LOCUS976"/>
</dbReference>
<feature type="domain" description="Protein kinase" evidence="1">
    <location>
        <begin position="1"/>
        <end position="162"/>
    </location>
</feature>
<protein>
    <recommendedName>
        <fullName evidence="1">Protein kinase domain-containing protein</fullName>
    </recommendedName>
</protein>
<evidence type="ECO:0000313" key="2">
    <source>
        <dbReference type="Proteomes" id="UP000887575"/>
    </source>
</evidence>
<evidence type="ECO:0000259" key="1">
    <source>
        <dbReference type="PROSITE" id="PS50011"/>
    </source>
</evidence>
<dbReference type="GO" id="GO:0004672">
    <property type="term" value="F:protein kinase activity"/>
    <property type="evidence" value="ECO:0007669"/>
    <property type="project" value="InterPro"/>
</dbReference>
<reference evidence="3" key="1">
    <citation type="submission" date="2024-02" db="UniProtKB">
        <authorList>
            <consortium name="WormBaseParasite"/>
        </authorList>
    </citation>
    <scope>IDENTIFICATION</scope>
</reference>
<dbReference type="GO" id="GO:0005524">
    <property type="term" value="F:ATP binding"/>
    <property type="evidence" value="ECO:0007669"/>
    <property type="project" value="InterPro"/>
</dbReference>
<dbReference type="Gene3D" id="1.10.510.10">
    <property type="entry name" value="Transferase(Phosphotransferase) domain 1"/>
    <property type="match status" value="1"/>
</dbReference>
<dbReference type="InterPro" id="IPR000719">
    <property type="entry name" value="Prot_kinase_dom"/>
</dbReference>
<name>A0AAF3JCA2_9BILA</name>
<keyword evidence="2" id="KW-1185">Reference proteome</keyword>
<dbReference type="Proteomes" id="UP000887575">
    <property type="component" value="Unassembled WGS sequence"/>
</dbReference>
<proteinExistence type="predicted"/>
<dbReference type="Pfam" id="PF00069">
    <property type="entry name" value="Pkinase"/>
    <property type="match status" value="1"/>
</dbReference>
<organism evidence="2 3">
    <name type="scientific">Mesorhabditis belari</name>
    <dbReference type="NCBI Taxonomy" id="2138241"/>
    <lineage>
        <taxon>Eukaryota</taxon>
        <taxon>Metazoa</taxon>
        <taxon>Ecdysozoa</taxon>
        <taxon>Nematoda</taxon>
        <taxon>Chromadorea</taxon>
        <taxon>Rhabditida</taxon>
        <taxon>Rhabditina</taxon>
        <taxon>Rhabditomorpha</taxon>
        <taxon>Rhabditoidea</taxon>
        <taxon>Rhabditidae</taxon>
        <taxon>Mesorhabditinae</taxon>
        <taxon>Mesorhabditis</taxon>
    </lineage>
</organism>
<evidence type="ECO:0000313" key="3">
    <source>
        <dbReference type="WBParaSite" id="MBELARI_LOCUS976"/>
    </source>
</evidence>
<dbReference type="InterPro" id="IPR011009">
    <property type="entry name" value="Kinase-like_dom_sf"/>
</dbReference>
<sequence length="162" mass="18640">MENCQWGTLGAAIDASTTKFPTKTIASWAEQIYWGLAHIHGHHFTHLKINIEPENIFVTEEFTLKLGGFGAVDTSETLRYKCPYKKNENDRYEMQMKYDIRATQNDAVYSATLVVWEIMEGRVVFGETYTLINECLQAQLRDPSTWGLLEDGIESRNRRNKA</sequence>
<dbReference type="SUPFAM" id="SSF56112">
    <property type="entry name" value="Protein kinase-like (PK-like)"/>
    <property type="match status" value="1"/>
</dbReference>
<accession>A0AAF3JCA2</accession>
<dbReference type="PROSITE" id="PS50011">
    <property type="entry name" value="PROTEIN_KINASE_DOM"/>
    <property type="match status" value="1"/>
</dbReference>
<dbReference type="AlphaFoldDB" id="A0AAF3JCA2"/>